<dbReference type="CDD" id="cd09117">
    <property type="entry name" value="PLDc_Bfil_DEXD_like"/>
    <property type="match status" value="1"/>
</dbReference>
<evidence type="ECO:0000256" key="1">
    <source>
        <dbReference type="SAM" id="MobiDB-lite"/>
    </source>
</evidence>
<feature type="compositionally biased region" description="Low complexity" evidence="1">
    <location>
        <begin position="198"/>
        <end position="214"/>
    </location>
</feature>
<sequence>MFYIQDPLYADSKLLLDAILECCPSALSGAGAYAFVSADGINLLIGDPFFSNFLERGRFLLIIGMDEITNTRSLAALNHYMTIHPNLEVKAFLHNTTGSTFHPKFCWFDCGDHGYVITGSGNLTQKGMQRNREAFEAKTVTPDELRSIVEYWNSWLESVDTFLLPLDDEAVVQRAEENTHRMRAVHPRHTRLVVRPQTTTAPTEEYPAPAVTPEGGETPETAIYVDDELGSWEYDATSAVLICEIPRGERRWNQANFDANTFRTYFESTPGVTGQMALILRDVKYDGSMGEIRHRPPVSVASHNYRIELSVERGTAYPDNGRVLGVFVKLSSRTFLYSLIFPANAEHSVLQAKLDGERQRHDRLVRYQTDAEELQRLVPSLPILRYLSQVD</sequence>
<reference evidence="2 3" key="1">
    <citation type="submission" date="2019-06" db="EMBL/GenBank/DDBJ databases">
        <title>Draft genome sequences of 15 bacterial species constituting the stable defined intestinal microbiota of the GM15 gnotobiotic mouse model.</title>
        <authorList>
            <person name="Elie C."/>
            <person name="Mathieu A."/>
            <person name="Saliou A."/>
            <person name="Darnaud M."/>
            <person name="Leulier F."/>
            <person name="Tamellini A."/>
        </authorList>
    </citation>
    <scope>NUCLEOTIDE SEQUENCE [LARGE SCALE GENOMIC DNA]</scope>
    <source>
        <strain evidence="2 3">JM4-15</strain>
    </source>
</reference>
<evidence type="ECO:0000313" key="2">
    <source>
        <dbReference type="EMBL" id="NDO39241.1"/>
    </source>
</evidence>
<dbReference type="AlphaFoldDB" id="A0A845T477"/>
<evidence type="ECO:0008006" key="4">
    <source>
        <dbReference type="Google" id="ProtNLM"/>
    </source>
</evidence>
<dbReference type="Proteomes" id="UP000462501">
    <property type="component" value="Unassembled WGS sequence"/>
</dbReference>
<dbReference type="SUPFAM" id="SSF56024">
    <property type="entry name" value="Phospholipase D/nuclease"/>
    <property type="match status" value="1"/>
</dbReference>
<gene>
    <name evidence="2" type="ORF">FMM72_08210</name>
</gene>
<feature type="region of interest" description="Disordered" evidence="1">
    <location>
        <begin position="198"/>
        <end position="218"/>
    </location>
</feature>
<accession>A0A845T477</accession>
<organism evidence="2 3">
    <name type="scientific">Anaerotruncus colihominis</name>
    <dbReference type="NCBI Taxonomy" id="169435"/>
    <lineage>
        <taxon>Bacteria</taxon>
        <taxon>Bacillati</taxon>
        <taxon>Bacillota</taxon>
        <taxon>Clostridia</taxon>
        <taxon>Eubacteriales</taxon>
        <taxon>Oscillospiraceae</taxon>
        <taxon>Anaerotruncus</taxon>
    </lineage>
</organism>
<proteinExistence type="predicted"/>
<dbReference type="EMBL" id="VIQT01000010">
    <property type="protein sequence ID" value="NDO39241.1"/>
    <property type="molecule type" value="Genomic_DNA"/>
</dbReference>
<comment type="caution">
    <text evidence="2">The sequence shown here is derived from an EMBL/GenBank/DDBJ whole genome shotgun (WGS) entry which is preliminary data.</text>
</comment>
<dbReference type="Gene3D" id="3.30.870.10">
    <property type="entry name" value="Endonuclease Chain A"/>
    <property type="match status" value="1"/>
</dbReference>
<protein>
    <recommendedName>
        <fullName evidence="4">Phospholipase D-like domain-containing protein</fullName>
    </recommendedName>
</protein>
<dbReference type="RefSeq" id="WP_162221131.1">
    <property type="nucleotide sequence ID" value="NZ_JAETUF010000014.1"/>
</dbReference>
<evidence type="ECO:0000313" key="3">
    <source>
        <dbReference type="Proteomes" id="UP000462501"/>
    </source>
</evidence>
<name>A0A845T477_9FIRM</name>